<organism evidence="2 3">
    <name type="scientific">Cryptolaemus montrouzieri</name>
    <dbReference type="NCBI Taxonomy" id="559131"/>
    <lineage>
        <taxon>Eukaryota</taxon>
        <taxon>Metazoa</taxon>
        <taxon>Ecdysozoa</taxon>
        <taxon>Arthropoda</taxon>
        <taxon>Hexapoda</taxon>
        <taxon>Insecta</taxon>
        <taxon>Pterygota</taxon>
        <taxon>Neoptera</taxon>
        <taxon>Endopterygota</taxon>
        <taxon>Coleoptera</taxon>
        <taxon>Polyphaga</taxon>
        <taxon>Cucujiformia</taxon>
        <taxon>Coccinelloidea</taxon>
        <taxon>Coccinellidae</taxon>
        <taxon>Scymninae</taxon>
        <taxon>Scymnini</taxon>
        <taxon>Cryptolaemus</taxon>
    </lineage>
</organism>
<feature type="compositionally biased region" description="Basic and acidic residues" evidence="1">
    <location>
        <begin position="87"/>
        <end position="106"/>
    </location>
</feature>
<sequence length="307" mass="35795">MNFFRKFKASIDLKNHPKKHRRQKGEVEVQCLKYKIISEFTEEQVFSTKTNPLKLQDPFISQQPNDNKKIYGKQLIKSEQTITHNPTRDCRKFYNNEETDEKDKYRSTNIDTDFSEEEDDGNSSSKISDEKQVFDDQQGMNTAQLVSKNSVRIHGIDNEESTYEPFEYVDDVLNETEQDIVYFDQMELDEEPYEIHRILHGDHEKNSTSSDNEYDQPKYKDYLNPQTDTRKNTHYNASTHPILNPTLSTTANETNLNTFGNTQKLQYATNYSSHAASIFFDFEEDDGEPNTSYSSKIIFDDVSEVSA</sequence>
<keyword evidence="3" id="KW-1185">Reference proteome</keyword>
<gene>
    <name evidence="2" type="ORF">HHI36_016948</name>
</gene>
<dbReference type="AlphaFoldDB" id="A0ABD2NLX1"/>
<evidence type="ECO:0000313" key="3">
    <source>
        <dbReference type="Proteomes" id="UP001516400"/>
    </source>
</evidence>
<protein>
    <submittedName>
        <fullName evidence="2">Uncharacterized protein</fullName>
    </submittedName>
</protein>
<proteinExistence type="predicted"/>
<name>A0ABD2NLX1_9CUCU</name>
<dbReference type="Proteomes" id="UP001516400">
    <property type="component" value="Unassembled WGS sequence"/>
</dbReference>
<accession>A0ABD2NLX1</accession>
<dbReference type="EMBL" id="JABFTP020000124">
    <property type="protein sequence ID" value="KAL3279437.1"/>
    <property type="molecule type" value="Genomic_DNA"/>
</dbReference>
<evidence type="ECO:0000313" key="2">
    <source>
        <dbReference type="EMBL" id="KAL3279437.1"/>
    </source>
</evidence>
<feature type="region of interest" description="Disordered" evidence="1">
    <location>
        <begin position="87"/>
        <end position="136"/>
    </location>
</feature>
<evidence type="ECO:0000256" key="1">
    <source>
        <dbReference type="SAM" id="MobiDB-lite"/>
    </source>
</evidence>
<comment type="caution">
    <text evidence="2">The sequence shown here is derived from an EMBL/GenBank/DDBJ whole genome shotgun (WGS) entry which is preliminary data.</text>
</comment>
<reference evidence="2 3" key="1">
    <citation type="journal article" date="2021" name="BMC Biol.">
        <title>Horizontally acquired antibacterial genes associated with adaptive radiation of ladybird beetles.</title>
        <authorList>
            <person name="Li H.S."/>
            <person name="Tang X.F."/>
            <person name="Huang Y.H."/>
            <person name="Xu Z.Y."/>
            <person name="Chen M.L."/>
            <person name="Du X.Y."/>
            <person name="Qiu B.Y."/>
            <person name="Chen P.T."/>
            <person name="Zhang W."/>
            <person name="Slipinski A."/>
            <person name="Escalona H.E."/>
            <person name="Waterhouse R.M."/>
            <person name="Zwick A."/>
            <person name="Pang H."/>
        </authorList>
    </citation>
    <scope>NUCLEOTIDE SEQUENCE [LARGE SCALE GENOMIC DNA]</scope>
    <source>
        <strain evidence="2">SYSU2018</strain>
    </source>
</reference>